<protein>
    <submittedName>
        <fullName evidence="1">Glycoside hydrolase family 95 protein</fullName>
    </submittedName>
</protein>
<accession>A0ABS7CN93</accession>
<dbReference type="GO" id="GO:0016787">
    <property type="term" value="F:hydrolase activity"/>
    <property type="evidence" value="ECO:0007669"/>
    <property type="project" value="UniProtKB-KW"/>
</dbReference>
<comment type="caution">
    <text evidence="1">The sequence shown here is derived from an EMBL/GenBank/DDBJ whole genome shotgun (WGS) entry which is preliminary data.</text>
</comment>
<feature type="non-terminal residue" evidence="1">
    <location>
        <position position="101"/>
    </location>
</feature>
<keyword evidence="1" id="KW-0378">Hydrolase</keyword>
<name>A0ABS7CN93_9BACL</name>
<gene>
    <name evidence="1" type="ORF">K0U00_50925</name>
</gene>
<evidence type="ECO:0000313" key="2">
    <source>
        <dbReference type="Proteomes" id="UP001519887"/>
    </source>
</evidence>
<dbReference type="EMBL" id="JAHZIK010003887">
    <property type="protein sequence ID" value="MBW7462396.1"/>
    <property type="molecule type" value="Genomic_DNA"/>
</dbReference>
<feature type="non-terminal residue" evidence="1">
    <location>
        <position position="1"/>
    </location>
</feature>
<keyword evidence="2" id="KW-1185">Reference proteome</keyword>
<proteinExistence type="predicted"/>
<dbReference type="Gene3D" id="2.70.98.50">
    <property type="entry name" value="putative glycoside hydrolase family protein from bacillus halodurans"/>
    <property type="match status" value="1"/>
</dbReference>
<sequence length="101" mass="11070">QNPDNPIQYGVWDETDAVRFEGRLGARHEGGSMTADHDGLHIYGATSATLYFCAATSFNGFDRPPRTEGKNPSGLCGDYLTNALQKNYDQVRGDHIADYTA</sequence>
<dbReference type="Proteomes" id="UP001519887">
    <property type="component" value="Unassembled WGS sequence"/>
</dbReference>
<organism evidence="1 2">
    <name type="scientific">Paenibacillus sepulcri</name>
    <dbReference type="NCBI Taxonomy" id="359917"/>
    <lineage>
        <taxon>Bacteria</taxon>
        <taxon>Bacillati</taxon>
        <taxon>Bacillota</taxon>
        <taxon>Bacilli</taxon>
        <taxon>Bacillales</taxon>
        <taxon>Paenibacillaceae</taxon>
        <taxon>Paenibacillus</taxon>
    </lineage>
</organism>
<reference evidence="1 2" key="1">
    <citation type="submission" date="2021-07" db="EMBL/GenBank/DDBJ databases">
        <title>Paenibacillus radiodurans sp. nov., isolated from the southeastern edge of Tengger Desert.</title>
        <authorList>
            <person name="Zhang G."/>
        </authorList>
    </citation>
    <scope>NUCLEOTIDE SEQUENCE [LARGE SCALE GENOMIC DNA]</scope>
    <source>
        <strain evidence="1 2">CCM 7311</strain>
    </source>
</reference>
<evidence type="ECO:0000313" key="1">
    <source>
        <dbReference type="EMBL" id="MBW7462396.1"/>
    </source>
</evidence>